<name>A0A7U8C3E0_NEPCE</name>
<dbReference type="EMBL" id="AAOW01000014">
    <property type="protein sequence ID" value="EAR60750.1"/>
    <property type="molecule type" value="Genomic_DNA"/>
</dbReference>
<dbReference type="AlphaFoldDB" id="A0A7U8C3E0"/>
<dbReference type="SUPFAM" id="SSF55874">
    <property type="entry name" value="ATPase domain of HSP90 chaperone/DNA topoisomerase II/histidine kinase"/>
    <property type="match status" value="1"/>
</dbReference>
<dbReference type="PANTHER" id="PTHR43156">
    <property type="entry name" value="STAGE II SPORULATION PROTEIN E-RELATED"/>
    <property type="match status" value="1"/>
</dbReference>
<dbReference type="Pfam" id="PF00072">
    <property type="entry name" value="Response_reg"/>
    <property type="match status" value="1"/>
</dbReference>
<keyword evidence="2" id="KW-0597">Phosphoprotein</keyword>
<protein>
    <submittedName>
        <fullName evidence="4">Sensor histidine kinase/response regulator</fullName>
    </submittedName>
</protein>
<dbReference type="GO" id="GO:0016301">
    <property type="term" value="F:kinase activity"/>
    <property type="evidence" value="ECO:0007669"/>
    <property type="project" value="UniProtKB-KW"/>
</dbReference>
<organism evidence="4 5">
    <name type="scientific">Neptuniibacter caesariensis</name>
    <dbReference type="NCBI Taxonomy" id="207954"/>
    <lineage>
        <taxon>Bacteria</taxon>
        <taxon>Pseudomonadati</taxon>
        <taxon>Pseudomonadota</taxon>
        <taxon>Gammaproteobacteria</taxon>
        <taxon>Oceanospirillales</taxon>
        <taxon>Oceanospirillaceae</taxon>
        <taxon>Neptuniibacter</taxon>
    </lineage>
</organism>
<dbReference type="OrthoDB" id="9811749at2"/>
<keyword evidence="4" id="KW-0418">Kinase</keyword>
<keyword evidence="5" id="KW-1185">Reference proteome</keyword>
<dbReference type="InterPro" id="IPR011006">
    <property type="entry name" value="CheY-like_superfamily"/>
</dbReference>
<dbReference type="SMART" id="SM00331">
    <property type="entry name" value="PP2C_SIG"/>
    <property type="match status" value="1"/>
</dbReference>
<dbReference type="CDD" id="cd17546">
    <property type="entry name" value="REC_hyHK_CKI1_RcsC-like"/>
    <property type="match status" value="1"/>
</dbReference>
<dbReference type="RefSeq" id="WP_007020422.1">
    <property type="nucleotide sequence ID" value="NZ_CH724125.1"/>
</dbReference>
<proteinExistence type="predicted"/>
<evidence type="ECO:0000256" key="2">
    <source>
        <dbReference type="PROSITE-ProRule" id="PRU00169"/>
    </source>
</evidence>
<dbReference type="Gene3D" id="3.30.565.10">
    <property type="entry name" value="Histidine kinase-like ATPase, C-terminal domain"/>
    <property type="match status" value="1"/>
</dbReference>
<dbReference type="SUPFAM" id="SSF52172">
    <property type="entry name" value="CheY-like"/>
    <property type="match status" value="1"/>
</dbReference>
<gene>
    <name evidence="4" type="ORF">MED92_13783</name>
</gene>
<dbReference type="GO" id="GO:0016791">
    <property type="term" value="F:phosphatase activity"/>
    <property type="evidence" value="ECO:0007669"/>
    <property type="project" value="TreeGrafter"/>
</dbReference>
<dbReference type="InterPro" id="IPR036457">
    <property type="entry name" value="PPM-type-like_dom_sf"/>
</dbReference>
<reference evidence="4 5" key="1">
    <citation type="submission" date="2006-02" db="EMBL/GenBank/DDBJ databases">
        <authorList>
            <person name="Pinhassi J."/>
            <person name="Pedros-Alio C."/>
            <person name="Ferriera S."/>
            <person name="Johnson J."/>
            <person name="Kravitz S."/>
            <person name="Halpern A."/>
            <person name="Remington K."/>
            <person name="Beeson K."/>
            <person name="Tran B."/>
            <person name="Rogers Y.-H."/>
            <person name="Friedman R."/>
            <person name="Venter J.C."/>
        </authorList>
    </citation>
    <scope>NUCLEOTIDE SEQUENCE [LARGE SCALE GENOMIC DNA]</scope>
    <source>
        <strain evidence="4 5">MED92</strain>
    </source>
</reference>
<feature type="domain" description="Response regulatory" evidence="3">
    <location>
        <begin position="16"/>
        <end position="132"/>
    </location>
</feature>
<evidence type="ECO:0000313" key="4">
    <source>
        <dbReference type="EMBL" id="EAR60750.1"/>
    </source>
</evidence>
<dbReference type="Gene3D" id="3.40.50.2300">
    <property type="match status" value="1"/>
</dbReference>
<dbReference type="PANTHER" id="PTHR43156:SF2">
    <property type="entry name" value="STAGE II SPORULATION PROTEIN E"/>
    <property type="match status" value="1"/>
</dbReference>
<dbReference type="Proteomes" id="UP000002171">
    <property type="component" value="Unassembled WGS sequence"/>
</dbReference>
<dbReference type="Gene3D" id="3.60.40.10">
    <property type="entry name" value="PPM-type phosphatase domain"/>
    <property type="match status" value="1"/>
</dbReference>
<dbReference type="SUPFAM" id="SSF81606">
    <property type="entry name" value="PP2C-like"/>
    <property type="match status" value="1"/>
</dbReference>
<evidence type="ECO:0000313" key="5">
    <source>
        <dbReference type="Proteomes" id="UP000002171"/>
    </source>
</evidence>
<evidence type="ECO:0000259" key="3">
    <source>
        <dbReference type="PROSITE" id="PS50110"/>
    </source>
</evidence>
<dbReference type="InterPro" id="IPR052016">
    <property type="entry name" value="Bact_Sigma-Reg"/>
</dbReference>
<dbReference type="Pfam" id="PF07228">
    <property type="entry name" value="SpoIIE"/>
    <property type="match status" value="1"/>
</dbReference>
<keyword evidence="1" id="KW-0378">Hydrolase</keyword>
<evidence type="ECO:0000256" key="1">
    <source>
        <dbReference type="ARBA" id="ARBA00022801"/>
    </source>
</evidence>
<dbReference type="InterPro" id="IPR001932">
    <property type="entry name" value="PPM-type_phosphatase-like_dom"/>
</dbReference>
<dbReference type="InterPro" id="IPR001789">
    <property type="entry name" value="Sig_transdc_resp-reg_receiver"/>
</dbReference>
<comment type="caution">
    <text evidence="4">The sequence shown here is derived from an EMBL/GenBank/DDBJ whole genome shotgun (WGS) entry which is preliminary data.</text>
</comment>
<dbReference type="InterPro" id="IPR036890">
    <property type="entry name" value="HATPase_C_sf"/>
</dbReference>
<accession>A0A7U8C3E0</accession>
<keyword evidence="4" id="KW-0808">Transferase</keyword>
<feature type="modified residue" description="4-aspartylphosphate" evidence="2">
    <location>
        <position position="65"/>
    </location>
</feature>
<dbReference type="PROSITE" id="PS50110">
    <property type="entry name" value="RESPONSE_REGULATORY"/>
    <property type="match status" value="1"/>
</dbReference>
<sequence length="571" mass="63050">MMVEAELAKAVSGDERVLVVDDMRLNRQILGQMISDLGLQPVYAETGLQAIQIYEEQKPSLILMDVNMPEMDGIEATRQIKELAGDRFIPIIFVSGAEGQDVIREAIDAGGDDFIQRPFPFELLEGKIYALRRIAQLYRQVNRLNHLRAREEEVAEQLLSGAVESANAALDQIRIHKQPAETFSGDVQLSAFRPNGELNVLLGDFTGHGLTSTVGALPLSETFRAMTAKGYDAEEIVGQINRKLQRLLPTGMFLATGIVTLSQDGSAKIWNGGLPDIMVVSKGKVVHRTESKHPPLGILPQLKGLHFEHTTLQPDDHILLLSDGVIEAENRAEEQFGEERLLTTIAKEPESLVDAILKDLGEFVGDNIQKDDISLVDIPGRVFPQGVQEIASSEEAVGEIEAEALDIWNWSLELQGKSLSRINPVAQALSRLQETEGGGDHWHSVFSILTELYVNALDHGVLKLESSLKSSPEGFAEYFTERERRLEGLSSGAVSLYMQHTRLSTGGRLLVRVMDSGDGFDYEHWLRKGGNVEPGQFSGRGIALVNDLCESIRYEDGGSTVEVIYVYKIQD</sequence>
<dbReference type="GO" id="GO:0000160">
    <property type="term" value="P:phosphorelay signal transduction system"/>
    <property type="evidence" value="ECO:0007669"/>
    <property type="project" value="InterPro"/>
</dbReference>
<dbReference type="SMART" id="SM00448">
    <property type="entry name" value="REC"/>
    <property type="match status" value="1"/>
</dbReference>